<keyword evidence="2" id="KW-0560">Oxidoreductase</keyword>
<dbReference type="RefSeq" id="WP_024370513.1">
    <property type="nucleotide sequence ID" value="NZ_UGGP01000001.1"/>
</dbReference>
<dbReference type="EC" id="1.13.11.-" evidence="2"/>
<dbReference type="PROSITE" id="PS51819">
    <property type="entry name" value="VOC"/>
    <property type="match status" value="2"/>
</dbReference>
<accession>A0A377FSM1</accession>
<dbReference type="InterPro" id="IPR052537">
    <property type="entry name" value="Extradiol_RC_dioxygenase"/>
</dbReference>
<evidence type="ECO:0000313" key="3">
    <source>
        <dbReference type="Proteomes" id="UP000254060"/>
    </source>
</evidence>
<dbReference type="GO" id="GO:0051213">
    <property type="term" value="F:dioxygenase activity"/>
    <property type="evidence" value="ECO:0007669"/>
    <property type="project" value="UniProtKB-KW"/>
</dbReference>
<dbReference type="AlphaFoldDB" id="A0A377FSM1"/>
<gene>
    <name evidence="2" type="primary">mhqO_3</name>
    <name evidence="2" type="ORF">NCTC13163_00812</name>
</gene>
<dbReference type="PANTHER" id="PTHR36110:SF2">
    <property type="entry name" value="RING-CLEAVING DIOXYGENASE MHQE-RELATED"/>
    <property type="match status" value="1"/>
</dbReference>
<name>A0A377FSM1_9BACL</name>
<dbReference type="Pfam" id="PF00903">
    <property type="entry name" value="Glyoxalase"/>
    <property type="match status" value="2"/>
</dbReference>
<dbReference type="SUPFAM" id="SSF54593">
    <property type="entry name" value="Glyoxalase/Bleomycin resistance protein/Dihydroxybiphenyl dioxygenase"/>
    <property type="match status" value="1"/>
</dbReference>
<evidence type="ECO:0000313" key="2">
    <source>
        <dbReference type="EMBL" id="STO07465.1"/>
    </source>
</evidence>
<keyword evidence="2" id="KW-0223">Dioxygenase</keyword>
<dbReference type="InterPro" id="IPR037523">
    <property type="entry name" value="VOC_core"/>
</dbReference>
<sequence>MKLQSAGIHHISAMVKEPQRTIDFYGDVLGLRFVKQTVNFDDPGTYHLYFGDEEGTPGTAITFFPIPGLNQGSVGSGQVGVTAYLVPEGSLTFWESRLNAHGVGTVATERFGEPSLLFEDPDGLVVELVARSSSKRTKWVVPGITTDEAIIGFAGATLLSKQPEATVRLMTELFGFEKVGEDSEWVRLIGSADYGNVIDVKKTVLPNGVPGTGTVHHIAWRVTDGADYGTWQDAIFERGLRPTEVKERHYFRSVYFHDEGRILHELATDAPGFLVDETIESLGTALQLPDWFESKRDAITNTLPPITIPKGEIL</sequence>
<organism evidence="2 3">
    <name type="scientific">Exiguobacterium aurantiacum</name>
    <dbReference type="NCBI Taxonomy" id="33987"/>
    <lineage>
        <taxon>Bacteria</taxon>
        <taxon>Bacillati</taxon>
        <taxon>Bacillota</taxon>
        <taxon>Bacilli</taxon>
        <taxon>Bacillales</taxon>
        <taxon>Bacillales Family XII. Incertae Sedis</taxon>
        <taxon>Exiguobacterium</taxon>
    </lineage>
</organism>
<dbReference type="Gene3D" id="3.10.180.10">
    <property type="entry name" value="2,3-Dihydroxybiphenyl 1,2-Dioxygenase, domain 1"/>
    <property type="match status" value="2"/>
</dbReference>
<dbReference type="Proteomes" id="UP000254060">
    <property type="component" value="Unassembled WGS sequence"/>
</dbReference>
<dbReference type="OrthoDB" id="9785698at2"/>
<reference evidence="2 3" key="1">
    <citation type="submission" date="2018-06" db="EMBL/GenBank/DDBJ databases">
        <authorList>
            <consortium name="Pathogen Informatics"/>
            <person name="Doyle S."/>
        </authorList>
    </citation>
    <scope>NUCLEOTIDE SEQUENCE [LARGE SCALE GENOMIC DNA]</scope>
    <source>
        <strain evidence="2 3">NCTC13163</strain>
    </source>
</reference>
<dbReference type="InterPro" id="IPR004360">
    <property type="entry name" value="Glyas_Fos-R_dOase_dom"/>
</dbReference>
<feature type="domain" description="VOC" evidence="1">
    <location>
        <begin position="152"/>
        <end position="269"/>
    </location>
</feature>
<proteinExistence type="predicted"/>
<protein>
    <submittedName>
        <fullName evidence="2">Ring-cleaving dioxygenase mhqO</fullName>
        <ecNumber evidence="2">1.13.11.-</ecNumber>
    </submittedName>
</protein>
<dbReference type="InterPro" id="IPR029068">
    <property type="entry name" value="Glyas_Bleomycin-R_OHBP_Dase"/>
</dbReference>
<evidence type="ECO:0000259" key="1">
    <source>
        <dbReference type="PROSITE" id="PS51819"/>
    </source>
</evidence>
<dbReference type="PANTHER" id="PTHR36110">
    <property type="entry name" value="RING-CLEAVING DIOXYGENASE MHQE-RELATED"/>
    <property type="match status" value="1"/>
</dbReference>
<feature type="domain" description="VOC" evidence="1">
    <location>
        <begin position="7"/>
        <end position="131"/>
    </location>
</feature>
<dbReference type="EMBL" id="UGGP01000001">
    <property type="protein sequence ID" value="STO07465.1"/>
    <property type="molecule type" value="Genomic_DNA"/>
</dbReference>
<dbReference type="STRING" id="1397694.GCA_000702585_01326"/>